<comment type="caution">
    <text evidence="2">The sequence shown here is derived from an EMBL/GenBank/DDBJ whole genome shotgun (WGS) entry which is preliminary data.</text>
</comment>
<evidence type="ECO:0000313" key="2">
    <source>
        <dbReference type="EMBL" id="MDM8156503.1"/>
    </source>
</evidence>
<keyword evidence="1" id="KW-0472">Membrane</keyword>
<keyword evidence="1" id="KW-0812">Transmembrane</keyword>
<feature type="transmembrane region" description="Helical" evidence="1">
    <location>
        <begin position="85"/>
        <end position="105"/>
    </location>
</feature>
<sequence>MLIQIVFGFLLLQLDLLLWGLLCFLALLAICRIQKKQDLSSALRTCSRRQALLALLCCEIVHLPLTLVLLMLYHRIRMDATATGIVALLCLILLLLRCFTLIRYLPALQKEL</sequence>
<reference evidence="2" key="2">
    <citation type="submission" date="2023-06" db="EMBL/GenBank/DDBJ databases">
        <authorList>
            <person name="Zeman M."/>
            <person name="Kubasova T."/>
            <person name="Jahodarova E."/>
            <person name="Nykrynova M."/>
            <person name="Rychlik I."/>
        </authorList>
    </citation>
    <scope>NUCLEOTIDE SEQUENCE</scope>
    <source>
        <strain evidence="2">ET39</strain>
    </source>
</reference>
<feature type="transmembrane region" description="Helical" evidence="1">
    <location>
        <begin position="51"/>
        <end position="73"/>
    </location>
</feature>
<accession>A0ABT7UA41</accession>
<feature type="transmembrane region" description="Helical" evidence="1">
    <location>
        <begin position="6"/>
        <end position="30"/>
    </location>
</feature>
<evidence type="ECO:0000256" key="1">
    <source>
        <dbReference type="SAM" id="Phobius"/>
    </source>
</evidence>
<dbReference type="RefSeq" id="WP_289606974.1">
    <property type="nucleotide sequence ID" value="NZ_JAUDCG010000007.1"/>
</dbReference>
<protein>
    <submittedName>
        <fullName evidence="2">Uncharacterized protein</fullName>
    </submittedName>
</protein>
<keyword evidence="1" id="KW-1133">Transmembrane helix</keyword>
<evidence type="ECO:0000313" key="3">
    <source>
        <dbReference type="Proteomes" id="UP001529340"/>
    </source>
</evidence>
<keyword evidence="3" id="KW-1185">Reference proteome</keyword>
<reference evidence="2" key="1">
    <citation type="submission" date="2023-06" db="EMBL/GenBank/DDBJ databases">
        <title>Identification and characterization of horizontal gene transfer across gut microbiota members of farm animals based on homology search.</title>
        <authorList>
            <person name="Schwarzerova J."/>
            <person name="Nykrynova M."/>
            <person name="Jureckova K."/>
            <person name="Cejkova D."/>
            <person name="Rychlik I."/>
        </authorList>
    </citation>
    <scope>NUCLEOTIDE SEQUENCE</scope>
    <source>
        <strain evidence="2">ET39</strain>
    </source>
</reference>
<dbReference type="Proteomes" id="UP001529340">
    <property type="component" value="Unassembled WGS sequence"/>
</dbReference>
<name>A0ABT7UA41_9FIRM</name>
<gene>
    <name evidence="2" type="ORF">QUV96_02480</name>
</gene>
<dbReference type="EMBL" id="JAUDCG010000007">
    <property type="protein sequence ID" value="MDM8156503.1"/>
    <property type="molecule type" value="Genomic_DNA"/>
</dbReference>
<organism evidence="2 3">
    <name type="scientific">Amedibacillus dolichus</name>
    <dbReference type="NCBI Taxonomy" id="31971"/>
    <lineage>
        <taxon>Bacteria</taxon>
        <taxon>Bacillati</taxon>
        <taxon>Bacillota</taxon>
        <taxon>Erysipelotrichia</taxon>
        <taxon>Erysipelotrichales</taxon>
        <taxon>Erysipelotrichaceae</taxon>
        <taxon>Amedibacillus</taxon>
    </lineage>
</organism>
<proteinExistence type="predicted"/>